<dbReference type="SUPFAM" id="SSF56935">
    <property type="entry name" value="Porins"/>
    <property type="match status" value="1"/>
</dbReference>
<dbReference type="Gene3D" id="2.40.170.20">
    <property type="entry name" value="TonB-dependent receptor, beta-barrel domain"/>
    <property type="match status" value="1"/>
</dbReference>
<comment type="similarity">
    <text evidence="10 11">Belongs to the TonB-dependent receptor family.</text>
</comment>
<evidence type="ECO:0000256" key="5">
    <source>
        <dbReference type="ARBA" id="ARBA00022692"/>
    </source>
</evidence>
<dbReference type="NCBIfam" id="TIGR04057">
    <property type="entry name" value="SusC_RagA_signa"/>
    <property type="match status" value="1"/>
</dbReference>
<keyword evidence="9 10" id="KW-0998">Cell outer membrane</keyword>
<evidence type="ECO:0000256" key="2">
    <source>
        <dbReference type="ARBA" id="ARBA00022448"/>
    </source>
</evidence>
<keyword evidence="6" id="KW-0408">Iron</keyword>
<dbReference type="RefSeq" id="WP_186930895.1">
    <property type="nucleotide sequence ID" value="NZ_JACOOJ010000034.1"/>
</dbReference>
<evidence type="ECO:0000256" key="4">
    <source>
        <dbReference type="ARBA" id="ARBA00022496"/>
    </source>
</evidence>
<gene>
    <name evidence="14" type="ORF">H8S65_16175</name>
</gene>
<dbReference type="InterPro" id="IPR012910">
    <property type="entry name" value="Plug_dom"/>
</dbReference>
<evidence type="ECO:0000259" key="13">
    <source>
        <dbReference type="SMART" id="SM00965"/>
    </source>
</evidence>
<dbReference type="Gene3D" id="2.60.40.1120">
    <property type="entry name" value="Carboxypeptidase-like, regulatory domain"/>
    <property type="match status" value="1"/>
</dbReference>
<keyword evidence="12" id="KW-1133">Transmembrane helix</keyword>
<evidence type="ECO:0000256" key="6">
    <source>
        <dbReference type="ARBA" id="ARBA00023004"/>
    </source>
</evidence>
<dbReference type="PROSITE" id="PS52016">
    <property type="entry name" value="TONB_DEPENDENT_REC_3"/>
    <property type="match status" value="1"/>
</dbReference>
<dbReference type="InterPro" id="IPR037066">
    <property type="entry name" value="Plug_dom_sf"/>
</dbReference>
<dbReference type="InterPro" id="IPR011662">
    <property type="entry name" value="Secretin/TonB_short_N"/>
</dbReference>
<dbReference type="EMBL" id="JACOOJ010000034">
    <property type="protein sequence ID" value="MBC5634281.1"/>
    <property type="molecule type" value="Genomic_DNA"/>
</dbReference>
<protein>
    <submittedName>
        <fullName evidence="14">TonB-dependent receptor</fullName>
    </submittedName>
</protein>
<feature type="domain" description="Secretin/TonB short N-terminal" evidence="13">
    <location>
        <begin position="66"/>
        <end position="117"/>
    </location>
</feature>
<comment type="caution">
    <text evidence="14">The sequence shown here is derived from an EMBL/GenBank/DDBJ whole genome shotgun (WGS) entry which is preliminary data.</text>
</comment>
<dbReference type="SMART" id="SM00965">
    <property type="entry name" value="STN"/>
    <property type="match status" value="1"/>
</dbReference>
<comment type="subcellular location">
    <subcellularLocation>
        <location evidence="1 10">Cell outer membrane</location>
        <topology evidence="1 10">Multi-pass membrane protein</topology>
    </subcellularLocation>
</comment>
<name>A0ABR7DSB2_9BACT</name>
<dbReference type="Pfam" id="PF07660">
    <property type="entry name" value="STN"/>
    <property type="match status" value="1"/>
</dbReference>
<accession>A0ABR7DSB2</accession>
<evidence type="ECO:0000256" key="12">
    <source>
        <dbReference type="SAM" id="Phobius"/>
    </source>
</evidence>
<evidence type="ECO:0000313" key="15">
    <source>
        <dbReference type="Proteomes" id="UP000651475"/>
    </source>
</evidence>
<keyword evidence="2 10" id="KW-0813">Transport</keyword>
<dbReference type="Gene3D" id="3.55.50.30">
    <property type="match status" value="1"/>
</dbReference>
<evidence type="ECO:0000256" key="8">
    <source>
        <dbReference type="ARBA" id="ARBA00023136"/>
    </source>
</evidence>
<dbReference type="NCBIfam" id="TIGR04056">
    <property type="entry name" value="OMP_RagA_SusC"/>
    <property type="match status" value="1"/>
</dbReference>
<evidence type="ECO:0000256" key="7">
    <source>
        <dbReference type="ARBA" id="ARBA00023077"/>
    </source>
</evidence>
<dbReference type="Pfam" id="PF07715">
    <property type="entry name" value="Plug"/>
    <property type="match status" value="1"/>
</dbReference>
<keyword evidence="14" id="KW-0675">Receptor</keyword>
<keyword evidence="7 11" id="KW-0798">TonB box</keyword>
<dbReference type="Pfam" id="PF13715">
    <property type="entry name" value="CarbopepD_reg_2"/>
    <property type="match status" value="1"/>
</dbReference>
<dbReference type="InterPro" id="IPR039426">
    <property type="entry name" value="TonB-dep_rcpt-like"/>
</dbReference>
<dbReference type="Gene3D" id="2.170.130.10">
    <property type="entry name" value="TonB-dependent receptor, plug domain"/>
    <property type="match status" value="1"/>
</dbReference>
<keyword evidence="3 10" id="KW-1134">Transmembrane beta strand</keyword>
<dbReference type="InterPro" id="IPR023997">
    <property type="entry name" value="TonB-dep_OMP_SusC/RagA_CS"/>
</dbReference>
<evidence type="ECO:0000256" key="11">
    <source>
        <dbReference type="RuleBase" id="RU003357"/>
    </source>
</evidence>
<proteinExistence type="inferred from homology"/>
<keyword evidence="8 10" id="KW-0472">Membrane</keyword>
<keyword evidence="4" id="KW-0406">Ion transport</keyword>
<reference evidence="14 15" key="1">
    <citation type="submission" date="2020-08" db="EMBL/GenBank/DDBJ databases">
        <title>Genome public.</title>
        <authorList>
            <person name="Liu C."/>
            <person name="Sun Q."/>
        </authorList>
    </citation>
    <scope>NUCLEOTIDE SEQUENCE [LARGE SCALE GENOMIC DNA]</scope>
    <source>
        <strain evidence="14 15">NSJ-79</strain>
    </source>
</reference>
<evidence type="ECO:0000256" key="10">
    <source>
        <dbReference type="PROSITE-ProRule" id="PRU01360"/>
    </source>
</evidence>
<feature type="transmembrane region" description="Helical" evidence="12">
    <location>
        <begin position="21"/>
        <end position="39"/>
    </location>
</feature>
<dbReference type="InterPro" id="IPR008969">
    <property type="entry name" value="CarboxyPept-like_regulatory"/>
</dbReference>
<keyword evidence="4" id="KW-0410">Iron transport</keyword>
<dbReference type="InterPro" id="IPR000531">
    <property type="entry name" value="Beta-barrel_TonB"/>
</dbReference>
<evidence type="ECO:0000256" key="9">
    <source>
        <dbReference type="ARBA" id="ARBA00023237"/>
    </source>
</evidence>
<organism evidence="14 15">
    <name type="scientific">Parabacteroides hominis</name>
    <dbReference type="NCBI Taxonomy" id="2763057"/>
    <lineage>
        <taxon>Bacteria</taxon>
        <taxon>Pseudomonadati</taxon>
        <taxon>Bacteroidota</taxon>
        <taxon>Bacteroidia</taxon>
        <taxon>Bacteroidales</taxon>
        <taxon>Tannerellaceae</taxon>
        <taxon>Parabacteroides</taxon>
    </lineage>
</organism>
<dbReference type="InterPro" id="IPR036942">
    <property type="entry name" value="Beta-barrel_TonB_sf"/>
</dbReference>
<dbReference type="SUPFAM" id="SSF49464">
    <property type="entry name" value="Carboxypeptidase regulatory domain-like"/>
    <property type="match status" value="1"/>
</dbReference>
<keyword evidence="15" id="KW-1185">Reference proteome</keyword>
<dbReference type="Proteomes" id="UP000651475">
    <property type="component" value="Unassembled WGS sequence"/>
</dbReference>
<dbReference type="Pfam" id="PF00593">
    <property type="entry name" value="TonB_dep_Rec_b-barrel"/>
    <property type="match status" value="1"/>
</dbReference>
<evidence type="ECO:0000256" key="1">
    <source>
        <dbReference type="ARBA" id="ARBA00004571"/>
    </source>
</evidence>
<sequence>MKKERDDSRLLSLKITRIMKITAIFILAGIIQVSAVTYAQEHRISVAVENGTFYDVVSQIEKQSEFMFFYKSEEIDNNQRINLKVKDKLVSEVLSEITKNNNLTYKITGKHIIITKATTSSQAPRKITGVITDENGEPIIGANVVEKGTTNGTITDIDGRFSLDVSDKALLVVSYIGYDTQTISVTSKNSYNIKLAEDTKALEEVVVIGYGSARKKDVTGALTRVSIAEKETSPNVNAVQALRGSVAGLRVIDTGMAGADGNIQIRGTASITASNEPLIVLDGVPFSGGKLSDINTNDIESMDVLKDASSTAIYGSRGANGVIMITTKKGTTSKPRLNYNGYVGFSDFAHMPKMMGPDRYLQLRKDAEAYMDQPWPFPTLEEENIKAGRTIDTWDVIKQSAPMTEHELSVSGKGEQMTYYLSGAYTNQKSALAGDKFERLSVRANFDIDITKWLKIGTNSSFAMKDYSGNKADWGIAGWLSPFSSLRYDDGSLRRLPSGDGMITNPLWKVEMEDNKEVSYSLTNNNYMTVQLPLKGLSYQMNVANNLRFKELDNYIPSYDRDGFSWLGSGDKEHSFRHDLIFENILKYNNTFAEVHNVDVTLMYGYEQSKWSSSTLGSSNIFNDALGYNSLGIGENQTAESGAGKSAAVSSMARVGYRFSDRYMINLTVRNDGFSAFGADKKYGTFPSVGLGWAVSQEKFMKDISWINYLKLRLSWGKNGNRGIDSYTSLSNMDLTQFVYGDGGSSSIGLYPTSMANPDLGWETSSSYNLGVDFSVLNNRISGALDVYTTKTTDLLLKVRIPNMSGYETFLSNIGETSNKGIEITINTENIKTKDFSWNSTLVFSSNFNKILHLTGEDLNGDGKEDDDLASKWFIGYSLGSNYDYVFDGIWQEGEDFSIDKSAKPGDIKFKDLSGNGSIGPEDRMVLHNNRPKAMISLNNSFRYKDFSLSFLLDARLGGYAPNAWTNPGTNQYNRTNQLDLPYWTPENPRNDRPSVGYSNPRSYGFYEKLSYLRFQDISLSYDLPKNLIQKISLSNLKVYVSGKNIATWTDWNGWDPEHATGGRSAKNGPLLRSWIFGLQISL</sequence>
<dbReference type="InterPro" id="IPR023996">
    <property type="entry name" value="TonB-dep_OMP_SusC/RagA"/>
</dbReference>
<keyword evidence="5 10" id="KW-0812">Transmembrane</keyword>
<evidence type="ECO:0000256" key="3">
    <source>
        <dbReference type="ARBA" id="ARBA00022452"/>
    </source>
</evidence>
<evidence type="ECO:0000313" key="14">
    <source>
        <dbReference type="EMBL" id="MBC5634281.1"/>
    </source>
</evidence>